<evidence type="ECO:0000259" key="2">
    <source>
        <dbReference type="Pfam" id="PF25375"/>
    </source>
</evidence>
<evidence type="ECO:0000313" key="3">
    <source>
        <dbReference type="EMBL" id="PIC29545.1"/>
    </source>
</evidence>
<dbReference type="PANTHER" id="PTHR22716">
    <property type="entry name" value="ETS CLASS TRANSCRIPTION FACTOR-RELATED-RELATED"/>
    <property type="match status" value="1"/>
</dbReference>
<gene>
    <name evidence="3" type="primary">Cnig_chr_V.g21094</name>
    <name evidence="3" type="ORF">B9Z55_021094</name>
</gene>
<dbReference type="Pfam" id="PF25375">
    <property type="entry name" value="Lin-15B"/>
    <property type="match status" value="1"/>
</dbReference>
<dbReference type="InterPro" id="IPR057432">
    <property type="entry name" value="Lin-15A/B-like_dom"/>
</dbReference>
<comment type="caution">
    <text evidence="3">The sequence shown here is derived from an EMBL/GenBank/DDBJ whole genome shotgun (WGS) entry which is preliminary data.</text>
</comment>
<dbReference type="InterPro" id="IPR040129">
    <property type="entry name" value="Lin-15B-like"/>
</dbReference>
<evidence type="ECO:0000256" key="1">
    <source>
        <dbReference type="SAM" id="MobiDB-lite"/>
    </source>
</evidence>
<reference evidence="4" key="1">
    <citation type="submission" date="2017-10" db="EMBL/GenBank/DDBJ databases">
        <title>Rapid genome shrinkage in a self-fertile nematode reveals novel sperm competition proteins.</title>
        <authorList>
            <person name="Yin D."/>
            <person name="Schwarz E.M."/>
            <person name="Thomas C.G."/>
            <person name="Felde R.L."/>
            <person name="Korf I.F."/>
            <person name="Cutter A.D."/>
            <person name="Schartner C.M."/>
            <person name="Ralston E.J."/>
            <person name="Meyer B.J."/>
            <person name="Haag E.S."/>
        </authorList>
    </citation>
    <scope>NUCLEOTIDE SEQUENCE [LARGE SCALE GENOMIC DNA]</scope>
    <source>
        <strain evidence="4">JU1422</strain>
    </source>
</reference>
<accession>A0A2G5TQG8</accession>
<protein>
    <recommendedName>
        <fullName evidence="2">Lin-15A/B-like domain-containing protein</fullName>
    </recommendedName>
</protein>
<feature type="region of interest" description="Disordered" evidence="1">
    <location>
        <begin position="49"/>
        <end position="74"/>
    </location>
</feature>
<dbReference type="AlphaFoldDB" id="A0A2G5TQG8"/>
<proteinExistence type="predicted"/>
<keyword evidence="4" id="KW-1185">Reference proteome</keyword>
<feature type="domain" description="Lin-15A/B-like" evidence="2">
    <location>
        <begin position="172"/>
        <end position="287"/>
    </location>
</feature>
<name>A0A2G5TQG8_9PELO</name>
<dbReference type="EMBL" id="PDUG01000005">
    <property type="protein sequence ID" value="PIC29545.1"/>
    <property type="molecule type" value="Genomic_DNA"/>
</dbReference>
<dbReference type="GO" id="GO:0040027">
    <property type="term" value="P:negative regulation of vulval development"/>
    <property type="evidence" value="ECO:0007669"/>
    <property type="project" value="InterPro"/>
</dbReference>
<sequence length="292" mass="33887">MNYFQMNEVIVKEEVIEETCNFTFKNGEYVEVKQEEFEQKPENLLEQEIKAESNSDFFEDTKPEPKESDSRYEKVSTNVTKQKCNICQKMVPRNSLKLIKCEGNRLVLSQIFNVELFMGPNPDYVCVTHIRNIVHDIDDKVKIPGNPSDYVLRSFFRRNQYLMKGSQSRRGICKVCHMSKNLPELYHIYSKNIRIVLMIGCILRGTHSAKQAKSYIANKESITCYSHRQESIDMIFEHLGVGSIDEFSNCPTHAMENLVKIARNIDSNFTVYQFIDAFNTLFSKKPKVSSSL</sequence>
<organism evidence="3 4">
    <name type="scientific">Caenorhabditis nigoni</name>
    <dbReference type="NCBI Taxonomy" id="1611254"/>
    <lineage>
        <taxon>Eukaryota</taxon>
        <taxon>Metazoa</taxon>
        <taxon>Ecdysozoa</taxon>
        <taxon>Nematoda</taxon>
        <taxon>Chromadorea</taxon>
        <taxon>Rhabditida</taxon>
        <taxon>Rhabditina</taxon>
        <taxon>Rhabditomorpha</taxon>
        <taxon>Rhabditoidea</taxon>
        <taxon>Rhabditidae</taxon>
        <taxon>Peloderinae</taxon>
        <taxon>Caenorhabditis</taxon>
    </lineage>
</organism>
<dbReference type="PANTHER" id="PTHR22716:SF1">
    <property type="entry name" value="ETS CLASS TRANSCRIPTION FACTOR-RELATED"/>
    <property type="match status" value="1"/>
</dbReference>
<dbReference type="Proteomes" id="UP000230233">
    <property type="component" value="Chromosome V"/>
</dbReference>
<evidence type="ECO:0000313" key="4">
    <source>
        <dbReference type="Proteomes" id="UP000230233"/>
    </source>
</evidence>